<dbReference type="EMBL" id="CAJNOB010000034">
    <property type="protein sequence ID" value="CAF0700901.1"/>
    <property type="molecule type" value="Genomic_DNA"/>
</dbReference>
<keyword evidence="2" id="KW-1185">Reference proteome</keyword>
<gene>
    <name evidence="1" type="ORF">MPNT_40071</name>
</gene>
<evidence type="ECO:0000313" key="2">
    <source>
        <dbReference type="Proteomes" id="UP000663859"/>
    </source>
</evidence>
<reference evidence="1" key="1">
    <citation type="submission" date="2021-02" db="EMBL/GenBank/DDBJ databases">
        <authorList>
            <person name="Cremers G."/>
            <person name="Picone N."/>
        </authorList>
    </citation>
    <scope>NUCLEOTIDE SEQUENCE</scope>
    <source>
        <strain evidence="1">PQ17</strain>
    </source>
</reference>
<name>A0A8J2BRA2_9BACT</name>
<dbReference type="Proteomes" id="UP000663859">
    <property type="component" value="Unassembled WGS sequence"/>
</dbReference>
<sequence length="80" mass="8225">MCHRPEPLFFASLYAGYLGLARVYWSAGIRCEPACLVQERGRVVVVGSLPGGAAQICPGGVATGPQALARVGGACIVHNG</sequence>
<accession>A0A8J2BRA2</accession>
<organism evidence="1 2">
    <name type="scientific">Candidatus Methylacidithermus pantelleriae</name>
    <dbReference type="NCBI Taxonomy" id="2744239"/>
    <lineage>
        <taxon>Bacteria</taxon>
        <taxon>Pseudomonadati</taxon>
        <taxon>Verrucomicrobiota</taxon>
        <taxon>Methylacidiphilae</taxon>
        <taxon>Methylacidiphilales</taxon>
        <taxon>Methylacidiphilaceae</taxon>
        <taxon>Candidatus Methylacidithermus</taxon>
    </lineage>
</organism>
<comment type="caution">
    <text evidence="1">The sequence shown here is derived from an EMBL/GenBank/DDBJ whole genome shotgun (WGS) entry which is preliminary data.</text>
</comment>
<evidence type="ECO:0000313" key="1">
    <source>
        <dbReference type="EMBL" id="CAF0700901.1"/>
    </source>
</evidence>
<dbReference type="AlphaFoldDB" id="A0A8J2BRA2"/>
<protein>
    <submittedName>
        <fullName evidence="1">Uncharacterized protein</fullName>
    </submittedName>
</protein>
<proteinExistence type="predicted"/>